<organism evidence="1 2">
    <name type="scientific">Sphingobium cyanobacteriorum</name>
    <dbReference type="NCBI Taxonomy" id="3063954"/>
    <lineage>
        <taxon>Bacteria</taxon>
        <taxon>Pseudomonadati</taxon>
        <taxon>Pseudomonadota</taxon>
        <taxon>Alphaproteobacteria</taxon>
        <taxon>Sphingomonadales</taxon>
        <taxon>Sphingomonadaceae</taxon>
        <taxon>Sphingobium</taxon>
    </lineage>
</organism>
<keyword evidence="2" id="KW-1185">Reference proteome</keyword>
<gene>
    <name evidence="1" type="ORF">Q4610_16325</name>
</gene>
<name>A0ABT8ZQ95_9SPHN</name>
<evidence type="ECO:0000313" key="1">
    <source>
        <dbReference type="EMBL" id="MDO7836613.1"/>
    </source>
</evidence>
<accession>A0ABT8ZQ95</accession>
<protein>
    <submittedName>
        <fullName evidence="1">DUF6521 family protein</fullName>
    </submittedName>
</protein>
<dbReference type="InterPro" id="IPR045390">
    <property type="entry name" value="ABC-3C_MC3"/>
</dbReference>
<comment type="caution">
    <text evidence="1">The sequence shown here is derived from an EMBL/GenBank/DDBJ whole genome shotgun (WGS) entry which is preliminary data.</text>
</comment>
<dbReference type="Pfam" id="PF20131">
    <property type="entry name" value="MC3"/>
    <property type="match status" value="1"/>
</dbReference>
<evidence type="ECO:0000313" key="2">
    <source>
        <dbReference type="Proteomes" id="UP001176471"/>
    </source>
</evidence>
<dbReference type="EMBL" id="JAUQOM010000009">
    <property type="protein sequence ID" value="MDO7836613.1"/>
    <property type="molecule type" value="Genomic_DNA"/>
</dbReference>
<dbReference type="RefSeq" id="WP_304537027.1">
    <property type="nucleotide sequence ID" value="NZ_JAUQOM010000009.1"/>
</dbReference>
<sequence>MTALASAELTELELVQNPAIGAYLIWNFTLGYQEDGAAEAAPFLLAFLVLPMLLHRQTFDAVASTRKASGLTLFAAKFDREREALVELHSRARLLRPLSLRSIGVASTSRLIRIDHRSALLHGYPLDLLDVKKPSIPERLKGFSSAADKIGYWFSKLGLPQIASTLRIDF</sequence>
<reference evidence="1" key="1">
    <citation type="submission" date="2023-07" db="EMBL/GenBank/DDBJ databases">
        <title>Bacterial whole genome sequence for Sphingobium sp. HBC34.</title>
        <authorList>
            <person name="Le V."/>
            <person name="Ko S.-R."/>
            <person name="Ahn C.-Y."/>
            <person name="Oh H.-M."/>
        </authorList>
    </citation>
    <scope>NUCLEOTIDE SEQUENCE</scope>
    <source>
        <strain evidence="1">HBC34</strain>
    </source>
</reference>
<proteinExistence type="predicted"/>
<dbReference type="Proteomes" id="UP001176471">
    <property type="component" value="Unassembled WGS sequence"/>
</dbReference>